<reference evidence="3 4" key="1">
    <citation type="submission" date="2019-12" db="EMBL/GenBank/DDBJ databases">
        <authorList>
            <person name="Floudas D."/>
            <person name="Bentzer J."/>
            <person name="Ahren D."/>
            <person name="Johansson T."/>
            <person name="Persson P."/>
            <person name="Tunlid A."/>
        </authorList>
    </citation>
    <scope>NUCLEOTIDE SEQUENCE [LARGE SCALE GENOMIC DNA]</scope>
    <source>
        <strain evidence="3 4">CBS 102.39</strain>
    </source>
</reference>
<feature type="region of interest" description="Disordered" evidence="1">
    <location>
        <begin position="111"/>
        <end position="138"/>
    </location>
</feature>
<feature type="domain" description="DUF4100" evidence="2">
    <location>
        <begin position="519"/>
        <end position="708"/>
    </location>
</feature>
<organism evidence="3 4">
    <name type="scientific">Agrocybe pediades</name>
    <dbReference type="NCBI Taxonomy" id="84607"/>
    <lineage>
        <taxon>Eukaryota</taxon>
        <taxon>Fungi</taxon>
        <taxon>Dikarya</taxon>
        <taxon>Basidiomycota</taxon>
        <taxon>Agaricomycotina</taxon>
        <taxon>Agaricomycetes</taxon>
        <taxon>Agaricomycetidae</taxon>
        <taxon>Agaricales</taxon>
        <taxon>Agaricineae</taxon>
        <taxon>Strophariaceae</taxon>
        <taxon>Agrocybe</taxon>
    </lineage>
</organism>
<comment type="caution">
    <text evidence="3">The sequence shown here is derived from an EMBL/GenBank/DDBJ whole genome shotgun (WGS) entry which is preliminary data.</text>
</comment>
<sequence>MKLCTSKFNVQPRPASIRDNVATLHPPLTGPKHSSPTISTRPASSGLKLKARAYHFGAHREGVSSKIAPSTNTHGTRQQSLRQELIAAFQNPVNQLDQPLFISIQDSQATHNHLPSPTSPLYSPSDLPLPSPASSTPPSLNSLLLDPYPLDLLRSRFQPPSAMSTRMPARGDRSAPTFDPSKPRELKRYFSELEYLFSDASIEAAKEKKSYTIRYVSFDVADIWETLPEFSDETKTYEDFKKAIQELYPDSNEEYKYSLADMDLLVGRRHRMGMETLADLAEYHSQFLAITTFLIKKKRLSDIEQKRAYVRGFPPALWAKVSQRLQLKNLDHLPDEPYEISEVQAAARFVLHGTTSSSAANLTPPASTSSSSTSPSLDVVVKPEQLGSLFTEFTKSIIDAINNSQNRARPPQPTSSASTSNRDLRCNFCGKDHFIRNCELVEEYRRAGKVKRNTEGKVVLPTGAFVPRDIPGTLLKERIDEWHRRNPGQLATATISASTMLNTIAPASVSSVPSTTSSSTSSVTHASYQFTAEDRIALLEAELFSLRAQRPGFSPTIRTRAQKARAPIAEEDKEISSQDPSSESTQPAPSKERSPPPQQRGDAQDSSSTSPNVPSINDEPEHPFRDARDANYLPPQHRNVAAPSKPAPKKAEPAYRNQAPIHDDSIANNIFHRSLDTPITLTQRELLSIAPDVRTQYKDVTTVKRNVTSGATVQTHLLEASPAPDRVYNVFTASSTTSAIPSSIHRSPPEGATVIPDQYDQYYRSLRPGEKPDPNRLYVSKESGK</sequence>
<protein>
    <recommendedName>
        <fullName evidence="2">DUF4100 domain-containing protein</fullName>
    </recommendedName>
</protein>
<evidence type="ECO:0000313" key="4">
    <source>
        <dbReference type="Proteomes" id="UP000521872"/>
    </source>
</evidence>
<evidence type="ECO:0000313" key="3">
    <source>
        <dbReference type="EMBL" id="KAF4615615.1"/>
    </source>
</evidence>
<feature type="region of interest" description="Disordered" evidence="1">
    <location>
        <begin position="159"/>
        <end position="181"/>
    </location>
</feature>
<dbReference type="AlphaFoldDB" id="A0A8H4VPI5"/>
<evidence type="ECO:0000256" key="1">
    <source>
        <dbReference type="SAM" id="MobiDB-lite"/>
    </source>
</evidence>
<dbReference type="Proteomes" id="UP000521872">
    <property type="component" value="Unassembled WGS sequence"/>
</dbReference>
<gene>
    <name evidence="3" type="ORF">D9613_012896</name>
</gene>
<keyword evidence="4" id="KW-1185">Reference proteome</keyword>
<feature type="compositionally biased region" description="Low complexity" evidence="1">
    <location>
        <begin position="114"/>
        <end position="138"/>
    </location>
</feature>
<feature type="compositionally biased region" description="Basic and acidic residues" evidence="1">
    <location>
        <begin position="619"/>
        <end position="629"/>
    </location>
</feature>
<evidence type="ECO:0000259" key="2">
    <source>
        <dbReference type="Pfam" id="PF13352"/>
    </source>
</evidence>
<feature type="compositionally biased region" description="Polar residues" evidence="1">
    <location>
        <begin position="577"/>
        <end position="588"/>
    </location>
</feature>
<feature type="compositionally biased region" description="Polar residues" evidence="1">
    <location>
        <begin position="604"/>
        <end position="615"/>
    </location>
</feature>
<dbReference type="Pfam" id="PF13352">
    <property type="entry name" value="DUF4100"/>
    <property type="match status" value="1"/>
</dbReference>
<dbReference type="InterPro" id="IPR025165">
    <property type="entry name" value="DUF4100"/>
</dbReference>
<feature type="region of interest" description="Disordered" evidence="1">
    <location>
        <begin position="764"/>
        <end position="785"/>
    </location>
</feature>
<dbReference type="EMBL" id="JAACJL010000035">
    <property type="protein sequence ID" value="KAF4615615.1"/>
    <property type="molecule type" value="Genomic_DNA"/>
</dbReference>
<feature type="region of interest" description="Disordered" evidence="1">
    <location>
        <begin position="356"/>
        <end position="376"/>
    </location>
</feature>
<proteinExistence type="predicted"/>
<accession>A0A8H4VPI5</accession>
<feature type="region of interest" description="Disordered" evidence="1">
    <location>
        <begin position="555"/>
        <end position="654"/>
    </location>
</feature>
<name>A0A8H4VPI5_9AGAR</name>
<feature type="region of interest" description="Disordered" evidence="1">
    <location>
        <begin position="402"/>
        <end position="422"/>
    </location>
</feature>